<evidence type="ECO:0000313" key="8">
    <source>
        <dbReference type="EMBL" id="GAA4637553.1"/>
    </source>
</evidence>
<comment type="caution">
    <text evidence="8">The sequence shown here is derived from an EMBL/GenBank/DDBJ whole genome shotgun (WGS) entry which is preliminary data.</text>
</comment>
<dbReference type="InterPro" id="IPR013325">
    <property type="entry name" value="RNA_pol_sigma_r2"/>
</dbReference>
<keyword evidence="3" id="KW-0731">Sigma factor</keyword>
<dbReference type="SUPFAM" id="SSF88659">
    <property type="entry name" value="Sigma3 and sigma4 domains of RNA polymerase sigma factors"/>
    <property type="match status" value="1"/>
</dbReference>
<dbReference type="InterPro" id="IPR013324">
    <property type="entry name" value="RNA_pol_sigma_r3/r4-like"/>
</dbReference>
<dbReference type="InterPro" id="IPR014284">
    <property type="entry name" value="RNA_pol_sigma-70_dom"/>
</dbReference>
<keyword evidence="9" id="KW-1185">Reference proteome</keyword>
<dbReference type="InterPro" id="IPR039425">
    <property type="entry name" value="RNA_pol_sigma-70-like"/>
</dbReference>
<dbReference type="CDD" id="cd06171">
    <property type="entry name" value="Sigma70_r4"/>
    <property type="match status" value="1"/>
</dbReference>
<name>A0ABP8UQS3_9ACTN</name>
<keyword evidence="2" id="KW-0805">Transcription regulation</keyword>
<dbReference type="InterPro" id="IPR013249">
    <property type="entry name" value="RNA_pol_sigma70_r4_t2"/>
</dbReference>
<evidence type="ECO:0000259" key="6">
    <source>
        <dbReference type="Pfam" id="PF04542"/>
    </source>
</evidence>
<dbReference type="EMBL" id="BAABHK010000020">
    <property type="protein sequence ID" value="GAA4637553.1"/>
    <property type="molecule type" value="Genomic_DNA"/>
</dbReference>
<evidence type="ECO:0000256" key="2">
    <source>
        <dbReference type="ARBA" id="ARBA00023015"/>
    </source>
</evidence>
<dbReference type="SUPFAM" id="SSF88946">
    <property type="entry name" value="Sigma2 domain of RNA polymerase sigma factors"/>
    <property type="match status" value="1"/>
</dbReference>
<evidence type="ECO:0000259" key="7">
    <source>
        <dbReference type="Pfam" id="PF08281"/>
    </source>
</evidence>
<sequence length="166" mass="19175">MTSDERYTEYVTGRLEWLHKIAFLLCQDWAHAEDLVQITITRLYVHWRRASKVDNLDGYTRTILMRVFLAEQRTGWRKWVTARRPPPDTPTAPVDPDMGLDLRAALLALAPRQRASVVLRFYCDLSVEQTAEILGCSPGTIKSQTARALMTLRHDLRRSPLKERLA</sequence>
<gene>
    <name evidence="8" type="ORF">GCM10023196_091810</name>
</gene>
<evidence type="ECO:0000256" key="4">
    <source>
        <dbReference type="ARBA" id="ARBA00023125"/>
    </source>
</evidence>
<dbReference type="Pfam" id="PF04542">
    <property type="entry name" value="Sigma70_r2"/>
    <property type="match status" value="1"/>
</dbReference>
<dbReference type="Gene3D" id="1.10.1740.10">
    <property type="match status" value="1"/>
</dbReference>
<proteinExistence type="inferred from homology"/>
<evidence type="ECO:0000256" key="3">
    <source>
        <dbReference type="ARBA" id="ARBA00023082"/>
    </source>
</evidence>
<keyword evidence="5" id="KW-0804">Transcription</keyword>
<comment type="similarity">
    <text evidence="1">Belongs to the sigma-70 factor family. ECF subfamily.</text>
</comment>
<feature type="domain" description="RNA polymerase sigma factor 70 region 4 type 2" evidence="7">
    <location>
        <begin position="101"/>
        <end position="152"/>
    </location>
</feature>
<dbReference type="Pfam" id="PF08281">
    <property type="entry name" value="Sigma70_r4_2"/>
    <property type="match status" value="1"/>
</dbReference>
<evidence type="ECO:0000313" key="9">
    <source>
        <dbReference type="Proteomes" id="UP001501442"/>
    </source>
</evidence>
<dbReference type="PANTHER" id="PTHR43133:SF50">
    <property type="entry name" value="ECF RNA POLYMERASE SIGMA FACTOR SIGM"/>
    <property type="match status" value="1"/>
</dbReference>
<accession>A0ABP8UQS3</accession>
<dbReference type="Gene3D" id="1.10.10.10">
    <property type="entry name" value="Winged helix-like DNA-binding domain superfamily/Winged helix DNA-binding domain"/>
    <property type="match status" value="1"/>
</dbReference>
<evidence type="ECO:0000256" key="1">
    <source>
        <dbReference type="ARBA" id="ARBA00010641"/>
    </source>
</evidence>
<dbReference type="RefSeq" id="WP_345440688.1">
    <property type="nucleotide sequence ID" value="NZ_BAABHK010000020.1"/>
</dbReference>
<organism evidence="8 9">
    <name type="scientific">Actinoallomurus vinaceus</name>
    <dbReference type="NCBI Taxonomy" id="1080074"/>
    <lineage>
        <taxon>Bacteria</taxon>
        <taxon>Bacillati</taxon>
        <taxon>Actinomycetota</taxon>
        <taxon>Actinomycetes</taxon>
        <taxon>Streptosporangiales</taxon>
        <taxon>Thermomonosporaceae</taxon>
        <taxon>Actinoallomurus</taxon>
    </lineage>
</organism>
<protein>
    <submittedName>
        <fullName evidence="8">SigE family RNA polymerase sigma factor</fullName>
    </submittedName>
</protein>
<dbReference type="InterPro" id="IPR036388">
    <property type="entry name" value="WH-like_DNA-bd_sf"/>
</dbReference>
<evidence type="ECO:0000256" key="5">
    <source>
        <dbReference type="ARBA" id="ARBA00023163"/>
    </source>
</evidence>
<reference evidence="9" key="1">
    <citation type="journal article" date="2019" name="Int. J. Syst. Evol. Microbiol.">
        <title>The Global Catalogue of Microorganisms (GCM) 10K type strain sequencing project: providing services to taxonomists for standard genome sequencing and annotation.</title>
        <authorList>
            <consortium name="The Broad Institute Genomics Platform"/>
            <consortium name="The Broad Institute Genome Sequencing Center for Infectious Disease"/>
            <person name="Wu L."/>
            <person name="Ma J."/>
        </authorList>
    </citation>
    <scope>NUCLEOTIDE SEQUENCE [LARGE SCALE GENOMIC DNA]</scope>
    <source>
        <strain evidence="9">JCM 17939</strain>
    </source>
</reference>
<dbReference type="Proteomes" id="UP001501442">
    <property type="component" value="Unassembled WGS sequence"/>
</dbReference>
<keyword evidence="4" id="KW-0238">DNA-binding</keyword>
<dbReference type="PANTHER" id="PTHR43133">
    <property type="entry name" value="RNA POLYMERASE ECF-TYPE SIGMA FACTO"/>
    <property type="match status" value="1"/>
</dbReference>
<dbReference type="InterPro" id="IPR007627">
    <property type="entry name" value="RNA_pol_sigma70_r2"/>
</dbReference>
<dbReference type="NCBIfam" id="TIGR02937">
    <property type="entry name" value="sigma70-ECF"/>
    <property type="match status" value="1"/>
</dbReference>
<feature type="domain" description="RNA polymerase sigma-70 region 2" evidence="6">
    <location>
        <begin position="15"/>
        <end position="77"/>
    </location>
</feature>